<keyword evidence="11 13" id="KW-0472">Membrane</keyword>
<dbReference type="GO" id="GO:0016717">
    <property type="term" value="F:oxidoreductase activity, acting on paired donors, with oxidation of a pair of donors resulting in the reduction of molecular oxygen to two molecules of water"/>
    <property type="evidence" value="ECO:0007669"/>
    <property type="project" value="InterPro"/>
</dbReference>
<proteinExistence type="inferred from homology"/>
<evidence type="ECO:0000256" key="5">
    <source>
        <dbReference type="ARBA" id="ARBA00022692"/>
    </source>
</evidence>
<evidence type="ECO:0000313" key="15">
    <source>
        <dbReference type="EMBL" id="NER29319.1"/>
    </source>
</evidence>
<evidence type="ECO:0000256" key="12">
    <source>
        <dbReference type="ARBA" id="ARBA00023160"/>
    </source>
</evidence>
<evidence type="ECO:0000256" key="1">
    <source>
        <dbReference type="ARBA" id="ARBA00001954"/>
    </source>
</evidence>
<dbReference type="PRINTS" id="PR00075">
    <property type="entry name" value="FACDDSATRASE"/>
</dbReference>
<evidence type="ECO:0000256" key="6">
    <source>
        <dbReference type="ARBA" id="ARBA00022832"/>
    </source>
</evidence>
<keyword evidence="9" id="KW-0408">Iron</keyword>
<keyword evidence="5 13" id="KW-0812">Transmembrane</keyword>
<comment type="subcellular location">
    <subcellularLocation>
        <location evidence="2">Membrane</location>
        <topology evidence="2">Multi-pass membrane protein</topology>
    </subcellularLocation>
</comment>
<dbReference type="InterPro" id="IPR015876">
    <property type="entry name" value="Acyl-CoA_DS"/>
</dbReference>
<dbReference type="GO" id="GO:0006633">
    <property type="term" value="P:fatty acid biosynthetic process"/>
    <property type="evidence" value="ECO:0007669"/>
    <property type="project" value="UniProtKB-KW"/>
</dbReference>
<evidence type="ECO:0000256" key="10">
    <source>
        <dbReference type="ARBA" id="ARBA00023098"/>
    </source>
</evidence>
<feature type="transmembrane region" description="Helical" evidence="13">
    <location>
        <begin position="46"/>
        <end position="67"/>
    </location>
</feature>
<keyword evidence="7 13" id="KW-1133">Transmembrane helix</keyword>
<evidence type="ECO:0000256" key="2">
    <source>
        <dbReference type="ARBA" id="ARBA00004141"/>
    </source>
</evidence>
<evidence type="ECO:0000256" key="3">
    <source>
        <dbReference type="ARBA" id="ARBA00008749"/>
    </source>
</evidence>
<keyword evidence="6" id="KW-0276">Fatty acid metabolism</keyword>
<comment type="caution">
    <text evidence="15">The sequence shown here is derived from an EMBL/GenBank/DDBJ whole genome shotgun (WGS) entry which is preliminary data.</text>
</comment>
<keyword evidence="12" id="KW-0275">Fatty acid biosynthesis</keyword>
<dbReference type="PANTHER" id="PTHR11351:SF31">
    <property type="entry name" value="DESATURASE 1, ISOFORM A-RELATED"/>
    <property type="match status" value="1"/>
</dbReference>
<name>A0A6B3N865_9CYAN</name>
<dbReference type="PROSITE" id="PS51257">
    <property type="entry name" value="PROKAR_LIPOPROTEIN"/>
    <property type="match status" value="1"/>
</dbReference>
<feature type="transmembrane region" description="Helical" evidence="13">
    <location>
        <begin position="163"/>
        <end position="189"/>
    </location>
</feature>
<evidence type="ECO:0000256" key="11">
    <source>
        <dbReference type="ARBA" id="ARBA00023136"/>
    </source>
</evidence>
<evidence type="ECO:0000256" key="13">
    <source>
        <dbReference type="SAM" id="Phobius"/>
    </source>
</evidence>
<feature type="domain" description="Fatty acid desaturase" evidence="14">
    <location>
        <begin position="42"/>
        <end position="253"/>
    </location>
</feature>
<dbReference type="PANTHER" id="PTHR11351">
    <property type="entry name" value="ACYL-COA DESATURASE"/>
    <property type="match status" value="1"/>
</dbReference>
<keyword evidence="10" id="KW-0443">Lipid metabolism</keyword>
<dbReference type="GO" id="GO:0016020">
    <property type="term" value="C:membrane"/>
    <property type="evidence" value="ECO:0007669"/>
    <property type="project" value="UniProtKB-SubCell"/>
</dbReference>
<evidence type="ECO:0000256" key="8">
    <source>
        <dbReference type="ARBA" id="ARBA00023002"/>
    </source>
</evidence>
<keyword evidence="4" id="KW-0444">Lipid biosynthesis</keyword>
<dbReference type="AlphaFoldDB" id="A0A6B3N865"/>
<dbReference type="Pfam" id="PF00487">
    <property type="entry name" value="FA_desaturase"/>
    <property type="match status" value="1"/>
</dbReference>
<sequence>MTNRSLSAVSDSSSRLTIHWPTVAFFAACHAIAMLAPWFFSWSALGVAIFFHWLCGSIGICLGYHRLFTHRSLQVPKWLEYIIAIIGSLALQGGIIFWVGSHRIHHAYPEDKEKDPYSARKGFWWSHMLWIFYQKPEFFEYEIYKKSAPDLARDPFYRWLDSYFWLLQVPLGVVLYALGGWSFVIYGIFVKSVLLWHTTWSINSASHLRGYRTFEVDDGSRNLWWAALLTYGEGWHNNHHAQPHVAPAGRQWWEIDVTWWAIMVLKTAGLAKKVIMPKESVASKA</sequence>
<evidence type="ECO:0000256" key="9">
    <source>
        <dbReference type="ARBA" id="ARBA00023004"/>
    </source>
</evidence>
<gene>
    <name evidence="15" type="ORF">F6J89_17260</name>
</gene>
<evidence type="ECO:0000256" key="4">
    <source>
        <dbReference type="ARBA" id="ARBA00022516"/>
    </source>
</evidence>
<comment type="cofactor">
    <cofactor evidence="1">
        <name>Fe(2+)</name>
        <dbReference type="ChEBI" id="CHEBI:29033"/>
    </cofactor>
</comment>
<keyword evidence="8" id="KW-0560">Oxidoreductase</keyword>
<accession>A0A6B3N865</accession>
<feature type="transmembrane region" description="Helical" evidence="13">
    <location>
        <begin position="20"/>
        <end position="40"/>
    </location>
</feature>
<evidence type="ECO:0000259" key="14">
    <source>
        <dbReference type="Pfam" id="PF00487"/>
    </source>
</evidence>
<dbReference type="EMBL" id="JAAHFQ010000348">
    <property type="protein sequence ID" value="NER29319.1"/>
    <property type="molecule type" value="Genomic_DNA"/>
</dbReference>
<protein>
    <submittedName>
        <fullName evidence="15">Acyl-CoA desaturase</fullName>
    </submittedName>
</protein>
<organism evidence="15">
    <name type="scientific">Symploca sp. SIO1C4</name>
    <dbReference type="NCBI Taxonomy" id="2607765"/>
    <lineage>
        <taxon>Bacteria</taxon>
        <taxon>Bacillati</taxon>
        <taxon>Cyanobacteriota</taxon>
        <taxon>Cyanophyceae</taxon>
        <taxon>Coleofasciculales</taxon>
        <taxon>Coleofasciculaceae</taxon>
        <taxon>Symploca</taxon>
    </lineage>
</organism>
<comment type="similarity">
    <text evidence="3">Belongs to the fatty acid desaturase type 2 family.</text>
</comment>
<dbReference type="InterPro" id="IPR005804">
    <property type="entry name" value="FA_desaturase_dom"/>
</dbReference>
<dbReference type="CDD" id="cd03505">
    <property type="entry name" value="Delta9-FADS-like"/>
    <property type="match status" value="1"/>
</dbReference>
<reference evidence="15" key="1">
    <citation type="submission" date="2019-11" db="EMBL/GenBank/DDBJ databases">
        <title>Genomic insights into an expanded diversity of filamentous marine cyanobacteria reveals the extraordinary biosynthetic potential of Moorea and Okeania.</title>
        <authorList>
            <person name="Ferreira Leao T."/>
            <person name="Wang M."/>
            <person name="Moss N."/>
            <person name="Da Silva R."/>
            <person name="Sanders J."/>
            <person name="Nurk S."/>
            <person name="Gurevich A."/>
            <person name="Humphrey G."/>
            <person name="Reher R."/>
            <person name="Zhu Q."/>
            <person name="Belda-Ferre P."/>
            <person name="Glukhov E."/>
            <person name="Rex R."/>
            <person name="Dorrestein P.C."/>
            <person name="Knight R."/>
            <person name="Pevzner P."/>
            <person name="Gerwick W.H."/>
            <person name="Gerwick L."/>
        </authorList>
    </citation>
    <scope>NUCLEOTIDE SEQUENCE</scope>
    <source>
        <strain evidence="15">SIO1C4</strain>
    </source>
</reference>
<evidence type="ECO:0000256" key="7">
    <source>
        <dbReference type="ARBA" id="ARBA00022989"/>
    </source>
</evidence>
<feature type="transmembrane region" description="Helical" evidence="13">
    <location>
        <begin position="79"/>
        <end position="99"/>
    </location>
</feature>